<keyword evidence="1" id="KW-1133">Transmembrane helix</keyword>
<keyword evidence="1" id="KW-0472">Membrane</keyword>
<dbReference type="AlphaFoldDB" id="A0A644WTQ3"/>
<proteinExistence type="predicted"/>
<feature type="transmembrane region" description="Helical" evidence="1">
    <location>
        <begin position="27"/>
        <end position="44"/>
    </location>
</feature>
<dbReference type="EMBL" id="VSSQ01001301">
    <property type="protein sequence ID" value="MPM07109.1"/>
    <property type="molecule type" value="Genomic_DNA"/>
</dbReference>
<name>A0A644WTQ3_9ZZZZ</name>
<keyword evidence="1" id="KW-0812">Transmembrane</keyword>
<protein>
    <submittedName>
        <fullName evidence="2">Uncharacterized protein</fullName>
    </submittedName>
</protein>
<accession>A0A644WTQ3</accession>
<evidence type="ECO:0000256" key="1">
    <source>
        <dbReference type="SAM" id="Phobius"/>
    </source>
</evidence>
<sequence>MGHSDYGGQENGDGASMKLLAVFKQSHFLLAFGIIFLTAGVGGFGRITEWPELIMCILATLVALYILYAAYKQACKEAEVKK</sequence>
<evidence type="ECO:0000313" key="2">
    <source>
        <dbReference type="EMBL" id="MPM07109.1"/>
    </source>
</evidence>
<feature type="transmembrane region" description="Helical" evidence="1">
    <location>
        <begin position="50"/>
        <end position="71"/>
    </location>
</feature>
<organism evidence="2">
    <name type="scientific">bioreactor metagenome</name>
    <dbReference type="NCBI Taxonomy" id="1076179"/>
    <lineage>
        <taxon>unclassified sequences</taxon>
        <taxon>metagenomes</taxon>
        <taxon>ecological metagenomes</taxon>
    </lineage>
</organism>
<reference evidence="2" key="1">
    <citation type="submission" date="2019-08" db="EMBL/GenBank/DDBJ databases">
        <authorList>
            <person name="Kucharzyk K."/>
            <person name="Murdoch R.W."/>
            <person name="Higgins S."/>
            <person name="Loffler F."/>
        </authorList>
    </citation>
    <scope>NUCLEOTIDE SEQUENCE</scope>
</reference>
<gene>
    <name evidence="2" type="ORF">SDC9_53415</name>
</gene>
<comment type="caution">
    <text evidence="2">The sequence shown here is derived from an EMBL/GenBank/DDBJ whole genome shotgun (WGS) entry which is preliminary data.</text>
</comment>